<gene>
    <name evidence="2" type="ORF">NIIDMKKI_11060</name>
</gene>
<evidence type="ECO:0000313" key="3">
    <source>
        <dbReference type="Proteomes" id="UP000516380"/>
    </source>
</evidence>
<proteinExistence type="predicted"/>
<reference evidence="2 3" key="1">
    <citation type="submission" date="2020-07" db="EMBL/GenBank/DDBJ databases">
        <title>Mycobacterium kansasii (former subtype) with zoonotic potential isolated from diseased indoor pet cat, Japan.</title>
        <authorList>
            <person name="Fukano H."/>
            <person name="Terazono T."/>
            <person name="Hoshino Y."/>
        </authorList>
    </citation>
    <scope>NUCLEOTIDE SEQUENCE [LARGE SCALE GENOMIC DNA]</scope>
    <source>
        <strain evidence="2 3">Kuro-I</strain>
    </source>
</reference>
<sequence>MPPAYVQGSAQTYNQQFDWRYQRSQPQYGRPHDPFAGTGPRPLPGGTGVGPIPVVPDKALSVAARAPAR</sequence>
<organism evidence="2 3">
    <name type="scientific">Mycobacterium kansasii</name>
    <dbReference type="NCBI Taxonomy" id="1768"/>
    <lineage>
        <taxon>Bacteria</taxon>
        <taxon>Bacillati</taxon>
        <taxon>Actinomycetota</taxon>
        <taxon>Actinomycetes</taxon>
        <taxon>Mycobacteriales</taxon>
        <taxon>Mycobacteriaceae</taxon>
        <taxon>Mycobacterium</taxon>
    </lineage>
</organism>
<dbReference type="EMBL" id="AP023343">
    <property type="protein sequence ID" value="BCI85900.1"/>
    <property type="molecule type" value="Genomic_DNA"/>
</dbReference>
<protein>
    <submittedName>
        <fullName evidence="2">Uncharacterized protein</fullName>
    </submittedName>
</protein>
<name>A0A7G1I4G3_MYCKA</name>
<evidence type="ECO:0000256" key="1">
    <source>
        <dbReference type="SAM" id="MobiDB-lite"/>
    </source>
</evidence>
<feature type="region of interest" description="Disordered" evidence="1">
    <location>
        <begin position="25"/>
        <end position="52"/>
    </location>
</feature>
<evidence type="ECO:0000313" key="2">
    <source>
        <dbReference type="EMBL" id="BCI85900.1"/>
    </source>
</evidence>
<accession>A0A7G1I4G3</accession>
<keyword evidence="3" id="KW-1185">Reference proteome</keyword>
<dbReference type="Proteomes" id="UP000516380">
    <property type="component" value="Chromosome"/>
</dbReference>
<dbReference type="AlphaFoldDB" id="A0A7G1I4G3"/>